<keyword evidence="6" id="KW-1185">Reference proteome</keyword>
<comment type="cofactor">
    <cofactor evidence="1">
        <name>FAD</name>
        <dbReference type="ChEBI" id="CHEBI:57692"/>
    </cofactor>
</comment>
<keyword evidence="5" id="KW-0503">Monooxygenase</keyword>
<evidence type="ECO:0000313" key="5">
    <source>
        <dbReference type="EMBL" id="MQY21689.1"/>
    </source>
</evidence>
<feature type="domain" description="FAD-binding" evidence="4">
    <location>
        <begin position="8"/>
        <end position="339"/>
    </location>
</feature>
<dbReference type="AlphaFoldDB" id="A0A7K0D7Y8"/>
<sequence length="512" mass="54768">MRSDNPMSQVIIAGAGPTGLTLAAELRRGGIDVLLLEQRSHRSVDGSRAAGMQPRTLEMLDQRGIADRFLAEGPPAPDLSSFAGITVDYSALPSRFPYLLNIFQADAERLLEDVAAELGAPVRWSTVVTGVEQDATGVDVAVDGPAGPATLRGSYLVACDGGRSTIRKLTGVAFPGTDATTVSLTGDVELDDPPPRRLFLDRRELGTISAMQFRPGWFRVQTSESERRAAPDAPVTIEELRASARRVAGTDFGMHSPRWLSHFNDATRQVERYRIGRVLLAGDAAHIHFPYGGQGMNMGMQDAFNLGWKLAAVLRGEAAAALLDTYHEERHAVGAATLKLTRAQSVLLGPGEPVSELHAVFTRLIGMNEVNAYLAATLSGLDIRYSGTGTHPLLGRRVPDAEIDTGSETATIHRLMRSAKPVLLHLSGEATFADAVAGWTERITIVTATTTAPWALADGSTVAAPSAVLIRPDGYIAWVSEGAPDLEALREALTIWCGVADRTGQLPSLSRQ</sequence>
<dbReference type="SUPFAM" id="SSF51905">
    <property type="entry name" value="FAD/NAD(P)-binding domain"/>
    <property type="match status" value="1"/>
</dbReference>
<dbReference type="Proteomes" id="UP000438448">
    <property type="component" value="Unassembled WGS sequence"/>
</dbReference>
<dbReference type="InterPro" id="IPR002938">
    <property type="entry name" value="FAD-bd"/>
</dbReference>
<organism evidence="5 6">
    <name type="scientific">Nocardia macrotermitis</name>
    <dbReference type="NCBI Taxonomy" id="2585198"/>
    <lineage>
        <taxon>Bacteria</taxon>
        <taxon>Bacillati</taxon>
        <taxon>Actinomycetota</taxon>
        <taxon>Actinomycetes</taxon>
        <taxon>Mycobacteriales</taxon>
        <taxon>Nocardiaceae</taxon>
        <taxon>Nocardia</taxon>
    </lineage>
</organism>
<evidence type="ECO:0000256" key="3">
    <source>
        <dbReference type="ARBA" id="ARBA00022827"/>
    </source>
</evidence>
<reference evidence="5 6" key="1">
    <citation type="submission" date="2019-10" db="EMBL/GenBank/DDBJ databases">
        <title>Nocardia macrotermitis sp. nov. and Nocardia aurantia sp. nov., isolated from the gut of fungus growing-termite Macrotermes natalensis.</title>
        <authorList>
            <person name="Benndorf R."/>
            <person name="Schwitalla J."/>
            <person name="Martin K."/>
            <person name="De Beer W."/>
            <person name="Kaster A.-K."/>
            <person name="Vollmers J."/>
            <person name="Poulsen M."/>
            <person name="Beemelmanns C."/>
        </authorList>
    </citation>
    <scope>NUCLEOTIDE SEQUENCE [LARGE SCALE GENOMIC DNA]</scope>
    <source>
        <strain evidence="5 6">RB20</strain>
    </source>
</reference>
<evidence type="ECO:0000256" key="1">
    <source>
        <dbReference type="ARBA" id="ARBA00001974"/>
    </source>
</evidence>
<dbReference type="PRINTS" id="PR00420">
    <property type="entry name" value="RNGMNOXGNASE"/>
</dbReference>
<comment type="caution">
    <text evidence="5">The sequence shown here is derived from an EMBL/GenBank/DDBJ whole genome shotgun (WGS) entry which is preliminary data.</text>
</comment>
<dbReference type="Pfam" id="PF21274">
    <property type="entry name" value="Rng_hyd_C"/>
    <property type="match status" value="1"/>
</dbReference>
<gene>
    <name evidence="5" type="primary">otcC_3</name>
    <name evidence="5" type="ORF">NRB20_48020</name>
</gene>
<dbReference type="OrthoDB" id="8670884at2"/>
<dbReference type="Gene3D" id="3.40.30.120">
    <property type="match status" value="1"/>
</dbReference>
<keyword evidence="5" id="KW-0560">Oxidoreductase</keyword>
<accession>A0A7K0D7Y8</accession>
<dbReference type="Pfam" id="PF01494">
    <property type="entry name" value="FAD_binding_3"/>
    <property type="match status" value="1"/>
</dbReference>
<dbReference type="InterPro" id="IPR036188">
    <property type="entry name" value="FAD/NAD-bd_sf"/>
</dbReference>
<dbReference type="Gene3D" id="3.50.50.60">
    <property type="entry name" value="FAD/NAD(P)-binding domain"/>
    <property type="match status" value="1"/>
</dbReference>
<dbReference type="EMBL" id="WEGK01000010">
    <property type="protein sequence ID" value="MQY21689.1"/>
    <property type="molecule type" value="Genomic_DNA"/>
</dbReference>
<dbReference type="Gene3D" id="3.30.70.2450">
    <property type="match status" value="1"/>
</dbReference>
<evidence type="ECO:0000256" key="2">
    <source>
        <dbReference type="ARBA" id="ARBA00022630"/>
    </source>
</evidence>
<name>A0A7K0D7Y8_9NOCA</name>
<dbReference type="PANTHER" id="PTHR43004">
    <property type="entry name" value="TRK SYSTEM POTASSIUM UPTAKE PROTEIN"/>
    <property type="match status" value="1"/>
</dbReference>
<dbReference type="GO" id="GO:0047670">
    <property type="term" value="F:anhydrotetracycline monooxygenase activity"/>
    <property type="evidence" value="ECO:0007669"/>
    <property type="project" value="UniProtKB-EC"/>
</dbReference>
<dbReference type="InterPro" id="IPR050641">
    <property type="entry name" value="RIFMO-like"/>
</dbReference>
<dbReference type="GO" id="GO:0071949">
    <property type="term" value="F:FAD binding"/>
    <property type="evidence" value="ECO:0007669"/>
    <property type="project" value="InterPro"/>
</dbReference>
<proteinExistence type="predicted"/>
<evidence type="ECO:0000259" key="4">
    <source>
        <dbReference type="Pfam" id="PF01494"/>
    </source>
</evidence>
<protein>
    <submittedName>
        <fullName evidence="5">Anhydrotetracycline monooxygenase</fullName>
        <ecNumber evidence="5">1.14.13.38</ecNumber>
    </submittedName>
</protein>
<dbReference type="EC" id="1.14.13.38" evidence="5"/>
<dbReference type="PANTHER" id="PTHR43004:SF19">
    <property type="entry name" value="BINDING MONOOXYGENASE, PUTATIVE (JCVI)-RELATED"/>
    <property type="match status" value="1"/>
</dbReference>
<keyword evidence="2" id="KW-0285">Flavoprotein</keyword>
<dbReference type="RefSeq" id="WP_153412624.1">
    <property type="nucleotide sequence ID" value="NZ_WEGK01000010.1"/>
</dbReference>
<keyword evidence="3" id="KW-0274">FAD</keyword>
<evidence type="ECO:0000313" key="6">
    <source>
        <dbReference type="Proteomes" id="UP000438448"/>
    </source>
</evidence>